<dbReference type="EMBL" id="JANCPR020000034">
    <property type="protein sequence ID" value="MDJ1135989.1"/>
    <property type="molecule type" value="Genomic_DNA"/>
</dbReference>
<sequence>MSTPWADSGQALPPECVRLAEALRELRARSGLSLAALSSRTAYSKSSWERYLNGKTLPPRHAVVALCQVARAPAGRPLALWELAEAVWSGRGAAGAEREGTALVPGPAGAAATADAGDGGEAAGAGEAPGGGGAVGTGEAAGAGARGGGRWGGERWRGGRWGAVRLVAPAVLGAAVCAGAFALTLLLWPSPSHSSPPSSEPAAPGSSAPASSARDEGGGQRDGDGGDGGADRAEGAEAARDVRDVVVGCRDARCTGKDPVQMRCGAGEPPRTLRTLRVGGRTLDVRFQPECGAAWVRMWGQRVGDRVEVRAPGAEPQSEVIDDEYETGQRRSTPMVAVAGDDIGDVRACLVSRRGTRECFAAHT</sequence>
<proteinExistence type="predicted"/>
<dbReference type="SMART" id="SM00530">
    <property type="entry name" value="HTH_XRE"/>
    <property type="match status" value="1"/>
</dbReference>
<accession>A0ABT7A3U5</accession>
<dbReference type="Proteomes" id="UP001214441">
    <property type="component" value="Unassembled WGS sequence"/>
</dbReference>
<gene>
    <name evidence="4" type="ORF">NMN56_029385</name>
</gene>
<feature type="compositionally biased region" description="Low complexity" evidence="1">
    <location>
        <begin position="191"/>
        <end position="212"/>
    </location>
</feature>
<feature type="compositionally biased region" description="Low complexity" evidence="1">
    <location>
        <begin position="98"/>
        <end position="116"/>
    </location>
</feature>
<keyword evidence="2" id="KW-0472">Membrane</keyword>
<dbReference type="CDD" id="cd00093">
    <property type="entry name" value="HTH_XRE"/>
    <property type="match status" value="1"/>
</dbReference>
<evidence type="ECO:0000256" key="1">
    <source>
        <dbReference type="SAM" id="MobiDB-lite"/>
    </source>
</evidence>
<evidence type="ECO:0000313" key="4">
    <source>
        <dbReference type="EMBL" id="MDJ1135989.1"/>
    </source>
</evidence>
<evidence type="ECO:0000256" key="2">
    <source>
        <dbReference type="SAM" id="Phobius"/>
    </source>
</evidence>
<evidence type="ECO:0000313" key="5">
    <source>
        <dbReference type="Proteomes" id="UP001214441"/>
    </source>
</evidence>
<keyword evidence="2" id="KW-1133">Transmembrane helix</keyword>
<dbReference type="InterPro" id="IPR010982">
    <property type="entry name" value="Lambda_DNA-bd_dom_sf"/>
</dbReference>
<dbReference type="InterPro" id="IPR021224">
    <property type="entry name" value="DUF2690"/>
</dbReference>
<dbReference type="Pfam" id="PF10901">
    <property type="entry name" value="DUF2690"/>
    <property type="match status" value="1"/>
</dbReference>
<feature type="transmembrane region" description="Helical" evidence="2">
    <location>
        <begin position="166"/>
        <end position="188"/>
    </location>
</feature>
<evidence type="ECO:0000259" key="3">
    <source>
        <dbReference type="SMART" id="SM00530"/>
    </source>
</evidence>
<organism evidence="4 5">
    <name type="scientific">Streptomyces iconiensis</name>
    <dbReference type="NCBI Taxonomy" id="1384038"/>
    <lineage>
        <taxon>Bacteria</taxon>
        <taxon>Bacillati</taxon>
        <taxon>Actinomycetota</taxon>
        <taxon>Actinomycetes</taxon>
        <taxon>Kitasatosporales</taxon>
        <taxon>Streptomycetaceae</taxon>
        <taxon>Streptomyces</taxon>
    </lineage>
</organism>
<dbReference type="Gene3D" id="1.10.260.40">
    <property type="entry name" value="lambda repressor-like DNA-binding domains"/>
    <property type="match status" value="1"/>
</dbReference>
<feature type="compositionally biased region" description="Basic and acidic residues" evidence="1">
    <location>
        <begin position="213"/>
        <end position="239"/>
    </location>
</feature>
<feature type="domain" description="HTH cro/C1-type" evidence="3">
    <location>
        <begin position="22"/>
        <end position="77"/>
    </location>
</feature>
<protein>
    <submittedName>
        <fullName evidence="4">DUF2690 domain-containing protein</fullName>
    </submittedName>
</protein>
<comment type="caution">
    <text evidence="4">The sequence shown here is derived from an EMBL/GenBank/DDBJ whole genome shotgun (WGS) entry which is preliminary data.</text>
</comment>
<keyword evidence="5" id="KW-1185">Reference proteome</keyword>
<name>A0ABT7A3U5_9ACTN</name>
<keyword evidence="2" id="KW-0812">Transmembrane</keyword>
<dbReference type="RefSeq" id="WP_274040227.1">
    <property type="nucleotide sequence ID" value="NZ_JANCPR020000034.1"/>
</dbReference>
<dbReference type="Pfam" id="PF13560">
    <property type="entry name" value="HTH_31"/>
    <property type="match status" value="1"/>
</dbReference>
<dbReference type="SUPFAM" id="SSF47413">
    <property type="entry name" value="lambda repressor-like DNA-binding domains"/>
    <property type="match status" value="1"/>
</dbReference>
<feature type="region of interest" description="Disordered" evidence="1">
    <location>
        <begin position="98"/>
        <end position="155"/>
    </location>
</feature>
<dbReference type="InterPro" id="IPR001387">
    <property type="entry name" value="Cro/C1-type_HTH"/>
</dbReference>
<feature type="compositionally biased region" description="Gly residues" evidence="1">
    <location>
        <begin position="117"/>
        <end position="151"/>
    </location>
</feature>
<feature type="region of interest" description="Disordered" evidence="1">
    <location>
        <begin position="191"/>
        <end position="239"/>
    </location>
</feature>
<reference evidence="4 5" key="1">
    <citation type="submission" date="2023-05" db="EMBL/GenBank/DDBJ databases">
        <title>Streptantibioticus silvisoli sp. nov., acidotolerant actinomycetes 1 from pine litter.</title>
        <authorList>
            <person name="Swiecimska M."/>
            <person name="Golinska P."/>
            <person name="Sangal V."/>
            <person name="Wachnowicz B."/>
            <person name="Goodfellow M."/>
        </authorList>
    </citation>
    <scope>NUCLEOTIDE SEQUENCE [LARGE SCALE GENOMIC DNA]</scope>
    <source>
        <strain evidence="4 5">DSM 42109</strain>
    </source>
</reference>